<protein>
    <submittedName>
        <fullName evidence="1">Uncharacterized protein</fullName>
    </submittedName>
</protein>
<organism evidence="1 2">
    <name type="scientific">Acinetobacter beijerinckii ANC 3835</name>
    <dbReference type="NCBI Taxonomy" id="1217649"/>
    <lineage>
        <taxon>Bacteria</taxon>
        <taxon>Pseudomonadati</taxon>
        <taxon>Pseudomonadota</taxon>
        <taxon>Gammaproteobacteria</taxon>
        <taxon>Moraxellales</taxon>
        <taxon>Moraxellaceae</taxon>
        <taxon>Acinetobacter</taxon>
    </lineage>
</organism>
<dbReference type="AlphaFoldDB" id="N9E3U6"/>
<evidence type="ECO:0000313" key="1">
    <source>
        <dbReference type="EMBL" id="ENW05153.1"/>
    </source>
</evidence>
<gene>
    <name evidence="1" type="ORF">F934_01885</name>
</gene>
<dbReference type="EMBL" id="APQK01000012">
    <property type="protein sequence ID" value="ENW05153.1"/>
    <property type="molecule type" value="Genomic_DNA"/>
</dbReference>
<reference evidence="1 2" key="1">
    <citation type="submission" date="2013-02" db="EMBL/GenBank/DDBJ databases">
        <title>The Genome Sequence of Acinetobacter beijerinckii ANC 3835.</title>
        <authorList>
            <consortium name="The Broad Institute Genome Sequencing Platform"/>
            <consortium name="The Broad Institute Genome Sequencing Center for Infectious Disease"/>
            <person name="Cerqueira G."/>
            <person name="Feldgarden M."/>
            <person name="Courvalin P."/>
            <person name="Perichon B."/>
            <person name="Grillot-Courvalin C."/>
            <person name="Clermont D."/>
            <person name="Rocha E."/>
            <person name="Yoon E.-J."/>
            <person name="Nemec A."/>
            <person name="Walker B."/>
            <person name="Young S.K."/>
            <person name="Zeng Q."/>
            <person name="Gargeya S."/>
            <person name="Fitzgerald M."/>
            <person name="Haas B."/>
            <person name="Abouelleil A."/>
            <person name="Alvarado L."/>
            <person name="Arachchi H.M."/>
            <person name="Berlin A.M."/>
            <person name="Chapman S.B."/>
            <person name="Dewar J."/>
            <person name="Goldberg J."/>
            <person name="Griggs A."/>
            <person name="Gujja S."/>
            <person name="Hansen M."/>
            <person name="Howarth C."/>
            <person name="Imamovic A."/>
            <person name="Larimer J."/>
            <person name="McCowan C."/>
            <person name="Murphy C."/>
            <person name="Neiman D."/>
            <person name="Pearson M."/>
            <person name="Priest M."/>
            <person name="Roberts A."/>
            <person name="Saif S."/>
            <person name="Shea T."/>
            <person name="Sisk P."/>
            <person name="Sykes S."/>
            <person name="Wortman J."/>
            <person name="Nusbaum C."/>
            <person name="Birren B."/>
        </authorList>
    </citation>
    <scope>NUCLEOTIDE SEQUENCE [LARGE SCALE GENOMIC DNA]</scope>
    <source>
        <strain evidence="1 2">ANC 3835</strain>
    </source>
</reference>
<name>N9E3U6_9GAMM</name>
<evidence type="ECO:0000313" key="2">
    <source>
        <dbReference type="Proteomes" id="UP000018417"/>
    </source>
</evidence>
<accession>N9E3U6</accession>
<comment type="caution">
    <text evidence="1">The sequence shown here is derived from an EMBL/GenBank/DDBJ whole genome shotgun (WGS) entry which is preliminary data.</text>
</comment>
<proteinExistence type="predicted"/>
<dbReference type="HOGENOM" id="CLU_2930578_0_0_6"/>
<dbReference type="Proteomes" id="UP000018417">
    <property type="component" value="Unassembled WGS sequence"/>
</dbReference>
<sequence>MMNIIPNGTQVIHHSKDGGENYYKELNGKLMLWAKEKWQISCIPEIEMMKKHGFKLTFIN</sequence>